<evidence type="ECO:0000313" key="2">
    <source>
        <dbReference type="EMBL" id="KLT41225.1"/>
    </source>
</evidence>
<protein>
    <submittedName>
        <fullName evidence="2">Uncharacterized protein</fullName>
    </submittedName>
</protein>
<gene>
    <name evidence="2" type="ORF">CC85DRAFT_125888</name>
</gene>
<sequence>MCWDHVVCCSSQFIVDSHQPPQLPAASTSSWVLDSVGRGCRGHRAPRAFAGCRSGGGGWRIGMEVALALVLARRHVLSLRTMDNHVSLRRRGRSCWLRPMASASSQLDSWIAGSRSGRASGNGNRCRRDRPRRTRRRRAIRHRFDVCRLALCCNLALATDVRAPAQARAPASRHGDHCGSCALWHGSVRAAWPPGRLRTIHAARRPAWYPGYPDIRCGTSSDVCRRACVPIAAYHAQQRASSIPASTIDHRIHRVDRRHCWFRRPIG</sequence>
<reference evidence="2 3" key="1">
    <citation type="submission" date="2015-03" db="EMBL/GenBank/DDBJ databases">
        <title>Genomics and transcriptomics of the oil-accumulating basidiomycete yeast T. oleaginosus allow insights into substrate utilization and the diverse evolutionary trajectories of mating systems in fungi.</title>
        <authorList>
            <consortium name="DOE Joint Genome Institute"/>
            <person name="Kourist R."/>
            <person name="Kracht O."/>
            <person name="Bracharz F."/>
            <person name="Lipzen A."/>
            <person name="Nolan M."/>
            <person name="Ohm R."/>
            <person name="Grigoriev I."/>
            <person name="Sun S."/>
            <person name="Heitman J."/>
            <person name="Bruck T."/>
            <person name="Nowrousian M."/>
        </authorList>
    </citation>
    <scope>NUCLEOTIDE SEQUENCE [LARGE SCALE GENOMIC DNA]</scope>
    <source>
        <strain evidence="2 3">IBC0246</strain>
    </source>
</reference>
<feature type="region of interest" description="Disordered" evidence="1">
    <location>
        <begin position="114"/>
        <end position="134"/>
    </location>
</feature>
<dbReference type="GeneID" id="28980030"/>
<dbReference type="Proteomes" id="UP000053611">
    <property type="component" value="Unassembled WGS sequence"/>
</dbReference>
<proteinExistence type="predicted"/>
<feature type="compositionally biased region" description="Basic residues" evidence="1">
    <location>
        <begin position="125"/>
        <end position="134"/>
    </location>
</feature>
<organism evidence="2 3">
    <name type="scientific">Cutaneotrichosporon oleaginosum</name>
    <dbReference type="NCBI Taxonomy" id="879819"/>
    <lineage>
        <taxon>Eukaryota</taxon>
        <taxon>Fungi</taxon>
        <taxon>Dikarya</taxon>
        <taxon>Basidiomycota</taxon>
        <taxon>Agaricomycotina</taxon>
        <taxon>Tremellomycetes</taxon>
        <taxon>Trichosporonales</taxon>
        <taxon>Trichosporonaceae</taxon>
        <taxon>Cutaneotrichosporon</taxon>
    </lineage>
</organism>
<keyword evidence="3" id="KW-1185">Reference proteome</keyword>
<evidence type="ECO:0000313" key="3">
    <source>
        <dbReference type="Proteomes" id="UP000053611"/>
    </source>
</evidence>
<name>A0A0J0XJE3_9TREE</name>
<accession>A0A0J0XJE3</accession>
<dbReference type="RefSeq" id="XP_018277716.1">
    <property type="nucleotide sequence ID" value="XM_018419427.1"/>
</dbReference>
<evidence type="ECO:0000256" key="1">
    <source>
        <dbReference type="SAM" id="MobiDB-lite"/>
    </source>
</evidence>
<feature type="compositionally biased region" description="Low complexity" evidence="1">
    <location>
        <begin position="114"/>
        <end position="124"/>
    </location>
</feature>
<dbReference type="AlphaFoldDB" id="A0A0J0XJE3"/>
<dbReference type="EMBL" id="KQ087221">
    <property type="protein sequence ID" value="KLT41225.1"/>
    <property type="molecule type" value="Genomic_DNA"/>
</dbReference>